<dbReference type="STRING" id="80878.RP29_16525"/>
<keyword evidence="2" id="KW-1185">Reference proteome</keyword>
<dbReference type="EMBL" id="JXYQ01000061">
    <property type="protein sequence ID" value="KJA09466.1"/>
    <property type="molecule type" value="Genomic_DNA"/>
</dbReference>
<reference evidence="1 2" key="1">
    <citation type="submission" date="2014-12" db="EMBL/GenBank/DDBJ databases">
        <title>Isolation of bacteria from lake water.</title>
        <authorList>
            <person name="Sheng K.-Y."/>
            <person name="Chin P.-S."/>
            <person name="Chan K.-G."/>
            <person name="Tan G.S."/>
        </authorList>
    </citation>
    <scope>NUCLEOTIDE SEQUENCE [LARGE SCALE GENOMIC DNA]</scope>
    <source>
        <strain evidence="1 2">KY4</strain>
    </source>
</reference>
<comment type="caution">
    <text evidence="1">The sequence shown here is derived from an EMBL/GenBank/DDBJ whole genome shotgun (WGS) entry which is preliminary data.</text>
</comment>
<sequence>MQTRYRWFRIQLPARSRNLAALVATRPFDSTATHGFARVPDDASGASCRFLWRSRVVVTKLDSEGLPTYEQIDSVSFTDFALVEISGLTFLRVENPGRNVRDLLNALEALIGMGFTVKPVTFDKAQPTTVFRSVDASKLVGLKVVGAVLADDLVARMEFVSKEGMVVEKMTVLDGLKYKVEHAAFELVLGGLRGQIAFAANGAVKISGQVTPKLVSLVEADLHLFA</sequence>
<name>A0A0D7K543_9BURK</name>
<gene>
    <name evidence="1" type="ORF">RP29_16525</name>
</gene>
<dbReference type="PATRIC" id="fig|80878.5.peg.3223"/>
<proteinExistence type="predicted"/>
<evidence type="ECO:0000313" key="2">
    <source>
        <dbReference type="Proteomes" id="UP000032566"/>
    </source>
</evidence>
<evidence type="ECO:0000313" key="1">
    <source>
        <dbReference type="EMBL" id="KJA09466.1"/>
    </source>
</evidence>
<dbReference type="AlphaFoldDB" id="A0A0D7K543"/>
<organism evidence="1 2">
    <name type="scientific">Acidovorax temperans</name>
    <dbReference type="NCBI Taxonomy" id="80878"/>
    <lineage>
        <taxon>Bacteria</taxon>
        <taxon>Pseudomonadati</taxon>
        <taxon>Pseudomonadota</taxon>
        <taxon>Betaproteobacteria</taxon>
        <taxon>Burkholderiales</taxon>
        <taxon>Comamonadaceae</taxon>
        <taxon>Acidovorax</taxon>
    </lineage>
</organism>
<protein>
    <submittedName>
        <fullName evidence="1">Uncharacterized protein</fullName>
    </submittedName>
</protein>
<dbReference type="Proteomes" id="UP000032566">
    <property type="component" value="Unassembled WGS sequence"/>
</dbReference>
<accession>A0A0D7K543</accession>